<dbReference type="EnsemblPlants" id="Solyc02g020880.2.1">
    <property type="protein sequence ID" value="Solyc02g020880.2.1"/>
    <property type="gene ID" value="Solyc02g020880.2"/>
</dbReference>
<proteinExistence type="predicted"/>
<accession>A0A3Q7EW14</accession>
<name>A0A3Q7EW14_SOLLC</name>
<keyword evidence="2" id="KW-1185">Reference proteome</keyword>
<protein>
    <submittedName>
        <fullName evidence="1">Uncharacterized protein</fullName>
    </submittedName>
</protein>
<sequence>MIILAIIIFHTVKMQDLDDKCSLRLSTRGEVNAASSLAPKSVKALQGNLQRT</sequence>
<reference evidence="1" key="1">
    <citation type="journal article" date="2012" name="Nature">
        <title>The tomato genome sequence provides insights into fleshy fruit evolution.</title>
        <authorList>
            <consortium name="Tomato Genome Consortium"/>
        </authorList>
    </citation>
    <scope>NUCLEOTIDE SEQUENCE [LARGE SCALE GENOMIC DNA]</scope>
    <source>
        <strain evidence="1">cv. Heinz 1706</strain>
    </source>
</reference>
<dbReference type="Proteomes" id="UP000004994">
    <property type="component" value="Chromosome 2"/>
</dbReference>
<organism evidence="1">
    <name type="scientific">Solanum lycopersicum</name>
    <name type="common">Tomato</name>
    <name type="synonym">Lycopersicon esculentum</name>
    <dbReference type="NCBI Taxonomy" id="4081"/>
    <lineage>
        <taxon>Eukaryota</taxon>
        <taxon>Viridiplantae</taxon>
        <taxon>Streptophyta</taxon>
        <taxon>Embryophyta</taxon>
        <taxon>Tracheophyta</taxon>
        <taxon>Spermatophyta</taxon>
        <taxon>Magnoliopsida</taxon>
        <taxon>eudicotyledons</taxon>
        <taxon>Gunneridae</taxon>
        <taxon>Pentapetalae</taxon>
        <taxon>asterids</taxon>
        <taxon>lamiids</taxon>
        <taxon>Solanales</taxon>
        <taxon>Solanaceae</taxon>
        <taxon>Solanoideae</taxon>
        <taxon>Solaneae</taxon>
        <taxon>Solanum</taxon>
        <taxon>Solanum subgen. Lycopersicon</taxon>
    </lineage>
</organism>
<dbReference type="InParanoid" id="A0A3Q7EW14"/>
<dbReference type="PaxDb" id="4081-Solyc02g020880.1.1"/>
<evidence type="ECO:0000313" key="1">
    <source>
        <dbReference type="EnsemblPlants" id="Solyc02g020880.2.1"/>
    </source>
</evidence>
<dbReference type="Gramene" id="Solyc02g020880.2.1">
    <property type="protein sequence ID" value="Solyc02g020880.2.1"/>
    <property type="gene ID" value="Solyc02g020880.2"/>
</dbReference>
<dbReference type="AlphaFoldDB" id="A0A3Q7EW14"/>
<evidence type="ECO:0000313" key="2">
    <source>
        <dbReference type="Proteomes" id="UP000004994"/>
    </source>
</evidence>
<reference evidence="1" key="2">
    <citation type="submission" date="2019-01" db="UniProtKB">
        <authorList>
            <consortium name="EnsemblPlants"/>
        </authorList>
    </citation>
    <scope>IDENTIFICATION</scope>
    <source>
        <strain evidence="1">cv. Heinz 1706</strain>
    </source>
</reference>